<feature type="domain" description="LIM zinc-binding" evidence="14">
    <location>
        <begin position="76"/>
        <end position="137"/>
    </location>
</feature>
<keyword evidence="4 12" id="KW-0862">Zinc</keyword>
<reference evidence="16" key="1">
    <citation type="submission" date="2025-08" db="UniProtKB">
        <authorList>
            <consortium name="Ensembl"/>
        </authorList>
    </citation>
    <scope>IDENTIFICATION</scope>
</reference>
<dbReference type="Ensembl" id="ENSCCRT00000165629.1">
    <property type="protein sequence ID" value="ENSCCRP00000123938.1"/>
    <property type="gene ID" value="ENSCCRG00000042349.2"/>
</dbReference>
<evidence type="ECO:0000256" key="10">
    <source>
        <dbReference type="ARBA" id="ARBA00023242"/>
    </source>
</evidence>
<dbReference type="InterPro" id="IPR009057">
    <property type="entry name" value="Homeodomain-like_sf"/>
</dbReference>
<dbReference type="Gene3D" id="1.10.10.60">
    <property type="entry name" value="Homeodomain-like"/>
    <property type="match status" value="1"/>
</dbReference>
<keyword evidence="5" id="KW-0805">Transcription regulation</keyword>
<dbReference type="GO" id="GO:0005634">
    <property type="term" value="C:nucleus"/>
    <property type="evidence" value="ECO:0007669"/>
    <property type="project" value="UniProtKB-SubCell"/>
</dbReference>
<dbReference type="SMART" id="SM00132">
    <property type="entry name" value="LIM"/>
    <property type="match status" value="2"/>
</dbReference>
<dbReference type="GeneTree" id="ENSGT00940000156868"/>
<keyword evidence="2 12" id="KW-0479">Metal-binding</keyword>
<evidence type="ECO:0000256" key="13">
    <source>
        <dbReference type="RuleBase" id="RU000682"/>
    </source>
</evidence>
<evidence type="ECO:0000259" key="14">
    <source>
        <dbReference type="PROSITE" id="PS50023"/>
    </source>
</evidence>
<keyword evidence="9" id="KW-0804">Transcription</keyword>
<dbReference type="Pfam" id="PF00412">
    <property type="entry name" value="LIM"/>
    <property type="match status" value="2"/>
</dbReference>
<proteinExistence type="predicted"/>
<dbReference type="InterPro" id="IPR001356">
    <property type="entry name" value="HD"/>
</dbReference>
<dbReference type="GO" id="GO:0046872">
    <property type="term" value="F:metal ion binding"/>
    <property type="evidence" value="ECO:0007669"/>
    <property type="project" value="UniProtKB-KW"/>
</dbReference>
<dbReference type="FunFam" id="2.10.110.10:FF:000031">
    <property type="entry name" value="LIM homeobox 6, isoform CRA_b"/>
    <property type="match status" value="1"/>
</dbReference>
<evidence type="ECO:0000256" key="8">
    <source>
        <dbReference type="ARBA" id="ARBA00023155"/>
    </source>
</evidence>
<evidence type="ECO:0000256" key="12">
    <source>
        <dbReference type="PROSITE-ProRule" id="PRU00125"/>
    </source>
</evidence>
<dbReference type="SUPFAM" id="SSF46689">
    <property type="entry name" value="Homeodomain-like"/>
    <property type="match status" value="1"/>
</dbReference>
<evidence type="ECO:0000259" key="15">
    <source>
        <dbReference type="PROSITE" id="PS50071"/>
    </source>
</evidence>
<dbReference type="GO" id="GO:0000977">
    <property type="term" value="F:RNA polymerase II transcription regulatory region sequence-specific DNA binding"/>
    <property type="evidence" value="ECO:0007669"/>
    <property type="project" value="TreeGrafter"/>
</dbReference>
<evidence type="ECO:0000256" key="6">
    <source>
        <dbReference type="ARBA" id="ARBA00023038"/>
    </source>
</evidence>
<reference evidence="16" key="2">
    <citation type="submission" date="2025-09" db="UniProtKB">
        <authorList>
            <consortium name="Ensembl"/>
        </authorList>
    </citation>
    <scope>IDENTIFICATION</scope>
</reference>
<evidence type="ECO:0000256" key="3">
    <source>
        <dbReference type="ARBA" id="ARBA00022737"/>
    </source>
</evidence>
<evidence type="ECO:0000256" key="11">
    <source>
        <dbReference type="PROSITE-ProRule" id="PRU00108"/>
    </source>
</evidence>
<feature type="DNA-binding region" description="Homeobox" evidence="11">
    <location>
        <begin position="163"/>
        <end position="222"/>
    </location>
</feature>
<evidence type="ECO:0000256" key="5">
    <source>
        <dbReference type="ARBA" id="ARBA00023015"/>
    </source>
</evidence>
<dbReference type="SUPFAM" id="SSF57716">
    <property type="entry name" value="Glucocorticoid receptor-like (DNA-binding domain)"/>
    <property type="match status" value="2"/>
</dbReference>
<comment type="subcellular location">
    <subcellularLocation>
        <location evidence="1 11 13">Nucleus</location>
    </subcellularLocation>
</comment>
<keyword evidence="3" id="KW-0677">Repeat</keyword>
<dbReference type="FunFam" id="1.10.10.60:FF:000050">
    <property type="entry name" value="LIM homeobox 6"/>
    <property type="match status" value="1"/>
</dbReference>
<dbReference type="InterPro" id="IPR001781">
    <property type="entry name" value="Znf_LIM"/>
</dbReference>
<dbReference type="Gene3D" id="2.10.110.10">
    <property type="entry name" value="Cysteine Rich Protein"/>
    <property type="match status" value="2"/>
</dbReference>
<accession>A0A9J7YZB8</accession>
<protein>
    <submittedName>
        <fullName evidence="16">LIM homeobox 6b</fullName>
    </submittedName>
</protein>
<dbReference type="PROSITE" id="PS00027">
    <property type="entry name" value="HOMEOBOX_1"/>
    <property type="match status" value="1"/>
</dbReference>
<dbReference type="InterPro" id="IPR050453">
    <property type="entry name" value="LIM_Homeobox_TF"/>
</dbReference>
<name>A0A9J7YZB8_CYPCA</name>
<evidence type="ECO:0000256" key="4">
    <source>
        <dbReference type="ARBA" id="ARBA00022833"/>
    </source>
</evidence>
<dbReference type="PANTHER" id="PTHR24208:SF121">
    <property type="entry name" value="LIM_HOMEOBOX PROTEIN LHX6"/>
    <property type="match status" value="1"/>
</dbReference>
<dbReference type="SMART" id="SM00389">
    <property type="entry name" value="HOX"/>
    <property type="match status" value="1"/>
</dbReference>
<evidence type="ECO:0000256" key="7">
    <source>
        <dbReference type="ARBA" id="ARBA00023125"/>
    </source>
</evidence>
<dbReference type="AlphaFoldDB" id="A0A9J7YZB8"/>
<feature type="domain" description="LIM zinc-binding" evidence="14">
    <location>
        <begin position="14"/>
        <end position="75"/>
    </location>
</feature>
<keyword evidence="10 11" id="KW-0539">Nucleus</keyword>
<dbReference type="PANTHER" id="PTHR24208">
    <property type="entry name" value="LIM/HOMEOBOX PROTEIN LHX"/>
    <property type="match status" value="1"/>
</dbReference>
<dbReference type="PROSITE" id="PS50023">
    <property type="entry name" value="LIM_DOMAIN_2"/>
    <property type="match status" value="2"/>
</dbReference>
<organism evidence="16 17">
    <name type="scientific">Cyprinus carpio carpio</name>
    <dbReference type="NCBI Taxonomy" id="630221"/>
    <lineage>
        <taxon>Eukaryota</taxon>
        <taxon>Metazoa</taxon>
        <taxon>Chordata</taxon>
        <taxon>Craniata</taxon>
        <taxon>Vertebrata</taxon>
        <taxon>Euteleostomi</taxon>
        <taxon>Actinopterygii</taxon>
        <taxon>Neopterygii</taxon>
        <taxon>Teleostei</taxon>
        <taxon>Ostariophysi</taxon>
        <taxon>Cypriniformes</taxon>
        <taxon>Cyprinidae</taxon>
        <taxon>Cyprininae</taxon>
        <taxon>Cyprinus</taxon>
    </lineage>
</organism>
<evidence type="ECO:0000313" key="16">
    <source>
        <dbReference type="Ensembl" id="ENSCCRP00000123938.1"/>
    </source>
</evidence>
<keyword evidence="17" id="KW-1185">Reference proteome</keyword>
<keyword evidence="8 11" id="KW-0371">Homeobox</keyword>
<dbReference type="InterPro" id="IPR017970">
    <property type="entry name" value="Homeobox_CS"/>
</dbReference>
<sequence>SVLASRCSSLSSLFICARCATEIVDPQVLKVNGLMWHLKCLQCSVCGESLSQHYSCFIRNKEIFCRTDYNSTFGIKCARCGLQVSANDWVRKARKDIYHLACFACFICKRQLSTGEEFGLMENQVLCRLHYDIMLPNLQHMSDNGNIMHLDGALPIQYLPKPPKRPRTSFTSEQLQIMQTHFIQDKNPDAQTLQRLADMTGLSRRVIQVWFQNCRARQKRNPLHDSIPPLDRYQTSAMPFLSHNQYFLPTGLQEKKALLKKGHMQSRLSFAKTHLEEDYEADEIAKSRCAKLETYPNRLKATD</sequence>
<evidence type="ECO:0000256" key="1">
    <source>
        <dbReference type="ARBA" id="ARBA00004123"/>
    </source>
</evidence>
<keyword evidence="6 12" id="KW-0440">LIM domain</keyword>
<dbReference type="Pfam" id="PF00046">
    <property type="entry name" value="Homeodomain"/>
    <property type="match status" value="1"/>
</dbReference>
<feature type="domain" description="Homeobox" evidence="15">
    <location>
        <begin position="161"/>
        <end position="221"/>
    </location>
</feature>
<evidence type="ECO:0000256" key="2">
    <source>
        <dbReference type="ARBA" id="ARBA00022723"/>
    </source>
</evidence>
<keyword evidence="7 11" id="KW-0238">DNA-binding</keyword>
<dbReference type="PROSITE" id="PS00478">
    <property type="entry name" value="LIM_DOMAIN_1"/>
    <property type="match status" value="2"/>
</dbReference>
<dbReference type="PROSITE" id="PS50071">
    <property type="entry name" value="HOMEOBOX_2"/>
    <property type="match status" value="1"/>
</dbReference>
<evidence type="ECO:0000313" key="17">
    <source>
        <dbReference type="Proteomes" id="UP001108240"/>
    </source>
</evidence>
<dbReference type="FunFam" id="2.10.110.10:FF:000023">
    <property type="entry name" value="LIM homeobox 6"/>
    <property type="match status" value="1"/>
</dbReference>
<dbReference type="Proteomes" id="UP001108240">
    <property type="component" value="Unplaced"/>
</dbReference>
<evidence type="ECO:0000256" key="9">
    <source>
        <dbReference type="ARBA" id="ARBA00023163"/>
    </source>
</evidence>
<dbReference type="GO" id="GO:0021884">
    <property type="term" value="P:forebrain neuron development"/>
    <property type="evidence" value="ECO:0007669"/>
    <property type="project" value="TreeGrafter"/>
</dbReference>
<dbReference type="GO" id="GO:0000981">
    <property type="term" value="F:DNA-binding transcription factor activity, RNA polymerase II-specific"/>
    <property type="evidence" value="ECO:0007669"/>
    <property type="project" value="InterPro"/>
</dbReference>
<dbReference type="CDD" id="cd00086">
    <property type="entry name" value="homeodomain"/>
    <property type="match status" value="1"/>
</dbReference>